<keyword evidence="3" id="KW-0159">Chromosome partition</keyword>
<keyword evidence="1" id="KW-0963">Cytoplasm</keyword>
<keyword evidence="4" id="KW-0131">Cell cycle</keyword>
<dbReference type="Proteomes" id="UP000177480">
    <property type="component" value="Unassembled WGS sequence"/>
</dbReference>
<dbReference type="PANTHER" id="PTHR34298:SF2">
    <property type="entry name" value="SEGREGATION AND CONDENSATION PROTEIN B"/>
    <property type="match status" value="1"/>
</dbReference>
<evidence type="ECO:0000256" key="4">
    <source>
        <dbReference type="ARBA" id="ARBA00023306"/>
    </source>
</evidence>
<dbReference type="GO" id="GO:0051304">
    <property type="term" value="P:chromosome separation"/>
    <property type="evidence" value="ECO:0007669"/>
    <property type="project" value="InterPro"/>
</dbReference>
<name>A0A1G2G0L7_9BACT</name>
<evidence type="ECO:0000313" key="5">
    <source>
        <dbReference type="EMBL" id="OGZ43846.1"/>
    </source>
</evidence>
<dbReference type="SUPFAM" id="SSF46785">
    <property type="entry name" value="Winged helix' DNA-binding domain"/>
    <property type="match status" value="2"/>
</dbReference>
<evidence type="ECO:0000256" key="2">
    <source>
        <dbReference type="ARBA" id="ARBA00022618"/>
    </source>
</evidence>
<dbReference type="Gene3D" id="1.10.10.10">
    <property type="entry name" value="Winged helix-like DNA-binding domain superfamily/Winged helix DNA-binding domain"/>
    <property type="match status" value="2"/>
</dbReference>
<dbReference type="PIRSF" id="PIRSF019345">
    <property type="entry name" value="ScpB"/>
    <property type="match status" value="1"/>
</dbReference>
<dbReference type="InterPro" id="IPR036388">
    <property type="entry name" value="WH-like_DNA-bd_sf"/>
</dbReference>
<keyword evidence="2" id="KW-0132">Cell division</keyword>
<dbReference type="STRING" id="1802114.A2719_02670"/>
<evidence type="ECO:0000256" key="1">
    <source>
        <dbReference type="ARBA" id="ARBA00022490"/>
    </source>
</evidence>
<evidence type="ECO:0000313" key="6">
    <source>
        <dbReference type="Proteomes" id="UP000177480"/>
    </source>
</evidence>
<sequence>MISPKEQLPSIIEALLFVAGEPLSISMLAKHAGCSAGEVKEAIVSLEKIFQTRGIRILQKDELVSLVTAAHLASYAEQLIKEELLGDLSKAGLETLTIIAYHHPITRADVDYIRGVNSSFTLRSLTQRGLVERLSAESGRGYRYQPTIEFMKFLGITSFTELPEFETVQKELTRGIEQAPQKESY</sequence>
<gene>
    <name evidence="5" type="ORF">A2719_02670</name>
</gene>
<dbReference type="InterPro" id="IPR005234">
    <property type="entry name" value="ScpB_csome_segregation"/>
</dbReference>
<dbReference type="EMBL" id="MHNK01000010">
    <property type="protein sequence ID" value="OGZ43846.1"/>
    <property type="molecule type" value="Genomic_DNA"/>
</dbReference>
<dbReference type="AlphaFoldDB" id="A0A1G2G0L7"/>
<dbReference type="Pfam" id="PF04079">
    <property type="entry name" value="SMC_ScpB"/>
    <property type="match status" value="1"/>
</dbReference>
<organism evidence="5 6">
    <name type="scientific">Candidatus Ryanbacteria bacterium RIFCSPHIGHO2_01_FULL_45_22</name>
    <dbReference type="NCBI Taxonomy" id="1802114"/>
    <lineage>
        <taxon>Bacteria</taxon>
        <taxon>Candidatus Ryaniibacteriota</taxon>
    </lineage>
</organism>
<comment type="caution">
    <text evidence="5">The sequence shown here is derived from an EMBL/GenBank/DDBJ whole genome shotgun (WGS) entry which is preliminary data.</text>
</comment>
<proteinExistence type="predicted"/>
<reference evidence="5 6" key="1">
    <citation type="journal article" date="2016" name="Nat. Commun.">
        <title>Thousands of microbial genomes shed light on interconnected biogeochemical processes in an aquifer system.</title>
        <authorList>
            <person name="Anantharaman K."/>
            <person name="Brown C.T."/>
            <person name="Hug L.A."/>
            <person name="Sharon I."/>
            <person name="Castelle C.J."/>
            <person name="Probst A.J."/>
            <person name="Thomas B.C."/>
            <person name="Singh A."/>
            <person name="Wilkins M.J."/>
            <person name="Karaoz U."/>
            <person name="Brodie E.L."/>
            <person name="Williams K.H."/>
            <person name="Hubbard S.S."/>
            <person name="Banfield J.F."/>
        </authorList>
    </citation>
    <scope>NUCLEOTIDE SEQUENCE [LARGE SCALE GENOMIC DNA]</scope>
</reference>
<dbReference type="NCBIfam" id="TIGR00281">
    <property type="entry name" value="SMC-Scp complex subunit ScpB"/>
    <property type="match status" value="1"/>
</dbReference>
<dbReference type="InterPro" id="IPR036390">
    <property type="entry name" value="WH_DNA-bd_sf"/>
</dbReference>
<dbReference type="PANTHER" id="PTHR34298">
    <property type="entry name" value="SEGREGATION AND CONDENSATION PROTEIN B"/>
    <property type="match status" value="1"/>
</dbReference>
<accession>A0A1G2G0L7</accession>
<evidence type="ECO:0000256" key="3">
    <source>
        <dbReference type="ARBA" id="ARBA00022829"/>
    </source>
</evidence>
<dbReference type="GO" id="GO:0051301">
    <property type="term" value="P:cell division"/>
    <property type="evidence" value="ECO:0007669"/>
    <property type="project" value="UniProtKB-KW"/>
</dbReference>
<protein>
    <submittedName>
        <fullName evidence="5">SMC-Scp complex subunit ScpB</fullName>
    </submittedName>
</protein>